<sequence length="223" mass="25149">MNTGNPNDTRLIYDQCSYEEKLKRSIGPGLYTLNVPNNDCTDCGKDIPPDPALRYQQYNKNLCNLTDSVDDSNELKGLNYKNSKCNEDSYIPNTYEKKSKCSLPGNTNPRDCFTPQESTRLSNPSNTLRCTGVNRWQWLHCNPQDYALETFDRIPVNYRMLAKDNHVPLIEKPLENTVEPDSKNLDIDPSSTIDNWAKGNATHSFAPGNPAGVVNYNLACYGN</sequence>
<evidence type="ECO:0000313" key="1">
    <source>
        <dbReference type="EMBL" id="QHU07517.1"/>
    </source>
</evidence>
<dbReference type="AlphaFoldDB" id="A0A6C0JSV0"/>
<protein>
    <submittedName>
        <fullName evidence="1">Uncharacterized protein</fullName>
    </submittedName>
</protein>
<dbReference type="EMBL" id="MN740684">
    <property type="protein sequence ID" value="QHU07517.1"/>
    <property type="molecule type" value="Genomic_DNA"/>
</dbReference>
<proteinExistence type="predicted"/>
<organism evidence="1">
    <name type="scientific">viral metagenome</name>
    <dbReference type="NCBI Taxonomy" id="1070528"/>
    <lineage>
        <taxon>unclassified sequences</taxon>
        <taxon>metagenomes</taxon>
        <taxon>organismal metagenomes</taxon>
    </lineage>
</organism>
<accession>A0A6C0JSV0</accession>
<name>A0A6C0JSV0_9ZZZZ</name>
<reference evidence="1" key="1">
    <citation type="journal article" date="2020" name="Nature">
        <title>Giant virus diversity and host interactions through global metagenomics.</title>
        <authorList>
            <person name="Schulz F."/>
            <person name="Roux S."/>
            <person name="Paez-Espino D."/>
            <person name="Jungbluth S."/>
            <person name="Walsh D.A."/>
            <person name="Denef V.J."/>
            <person name="McMahon K.D."/>
            <person name="Konstantinidis K.T."/>
            <person name="Eloe-Fadrosh E.A."/>
            <person name="Kyrpides N.C."/>
            <person name="Woyke T."/>
        </authorList>
    </citation>
    <scope>NUCLEOTIDE SEQUENCE</scope>
    <source>
        <strain evidence="1">GVMAG-S-1040241-154</strain>
    </source>
</reference>